<dbReference type="FunFam" id="3.90.400.10:FF:000002">
    <property type="entry name" value="Sucrose isomerase"/>
    <property type="match status" value="1"/>
</dbReference>
<sequence length="554" mass="63053">MAHWYDNAIIYQIYPKSFQDSNNDGIGDLNGITKRISYLKKLGVNAVWLNPIFVSPQVDNGYDVSNYFAIDPHMGTMEDMENLIEKFHEAGIKVIMDFVLNHTSDQHPWFQDAISNPDSIYRDYYIFAGKDGKRPNNWGSFFGGSVWEEDPAGTGEFYFHLFDKKMPDLNWNNYEVRHAMLEIAEYWLEKGIDGLRLDAFIHIAKADLRQSFPNEDGSDEPVIAEPFFANLPQVQEWMRAFCQQIKQDYPETLLLGEAASASVNLAVDYTAKRNELMDSVVTFRYFTEDDSKLDPSFSAQYQPKELDLVAFKQNQAIWQQTLAGVSQPTLYLSNHDMARTRTRLTKNDTQAKSLAMLMYLQRGIPIIYYGEELGMQNLEFDSAEQFADQTVDSFIKSAIKAGKTKEEAIKMASLVHKLPARGPMPWTDEENGGFSKATPWIVGKKVDTASVDSEEADDNSMLNFYRQLLKLKQTELFEQGSYYLLTTDKNSYIYQRDNQGDSAIVAVSLSPEKLTVDLPEGYDQELLAAGSYNKTDNKLTLMPYSGVVLRKGKG</sequence>
<comment type="similarity">
    <text evidence="1">Belongs to the glycosyl hydrolase 13 family.</text>
</comment>
<dbReference type="SUPFAM" id="SSF51445">
    <property type="entry name" value="(Trans)glycosidases"/>
    <property type="match status" value="1"/>
</dbReference>
<dbReference type="InterPro" id="IPR013780">
    <property type="entry name" value="Glyco_hydro_b"/>
</dbReference>
<dbReference type="GO" id="GO:0004556">
    <property type="term" value="F:alpha-amylase activity"/>
    <property type="evidence" value="ECO:0007669"/>
    <property type="project" value="TreeGrafter"/>
</dbReference>
<evidence type="ECO:0000313" key="6">
    <source>
        <dbReference type="Proteomes" id="UP000009311"/>
    </source>
</evidence>
<keyword evidence="6" id="KW-1185">Reference proteome</keyword>
<keyword evidence="2 5" id="KW-0378">Hydrolase</keyword>
<dbReference type="InterPro" id="IPR045857">
    <property type="entry name" value="O16G_dom_2"/>
</dbReference>
<dbReference type="PANTHER" id="PTHR10357:SF179">
    <property type="entry name" value="NEUTRAL AND BASIC AMINO ACID TRANSPORT PROTEIN RBAT"/>
    <property type="match status" value="1"/>
</dbReference>
<dbReference type="Gene3D" id="3.90.400.10">
    <property type="entry name" value="Oligo-1,6-glucosidase, Domain 2"/>
    <property type="match status" value="1"/>
</dbReference>
<dbReference type="SUPFAM" id="SSF51011">
    <property type="entry name" value="Glycosyl hydrolase domain"/>
    <property type="match status" value="1"/>
</dbReference>
<accession>I7LCX6</accession>
<evidence type="ECO:0000256" key="1">
    <source>
        <dbReference type="ARBA" id="ARBA00008061"/>
    </source>
</evidence>
<dbReference type="Gene3D" id="3.20.20.80">
    <property type="entry name" value="Glycosidases"/>
    <property type="match status" value="1"/>
</dbReference>
<dbReference type="EMBL" id="CAKD01000001">
    <property type="protein sequence ID" value="CCI84378.1"/>
    <property type="molecule type" value="Genomic_DNA"/>
</dbReference>
<dbReference type="STRING" id="1423790.BN53_09200"/>
<dbReference type="GO" id="GO:0009313">
    <property type="term" value="P:oligosaccharide catabolic process"/>
    <property type="evidence" value="ECO:0007669"/>
    <property type="project" value="TreeGrafter"/>
</dbReference>
<dbReference type="RefSeq" id="WP_009558927.1">
    <property type="nucleotide sequence ID" value="NZ_AYZN01000004.1"/>
</dbReference>
<evidence type="ECO:0000259" key="4">
    <source>
        <dbReference type="SMART" id="SM00642"/>
    </source>
</evidence>
<organism evidence="5 6">
    <name type="scientific">Lactobacillus pasteurii DSM 23907 = CRBIP 24.76</name>
    <dbReference type="NCBI Taxonomy" id="1423790"/>
    <lineage>
        <taxon>Bacteria</taxon>
        <taxon>Bacillati</taxon>
        <taxon>Bacillota</taxon>
        <taxon>Bacilli</taxon>
        <taxon>Lactobacillales</taxon>
        <taxon>Lactobacillaceae</taxon>
        <taxon>Lactobacillus</taxon>
    </lineage>
</organism>
<protein>
    <submittedName>
        <fullName evidence="5">Oligo-1,6-glucosidase</fullName>
        <ecNumber evidence="5">3.2.1.10</ecNumber>
    </submittedName>
</protein>
<dbReference type="AlphaFoldDB" id="I7LCX6"/>
<dbReference type="PANTHER" id="PTHR10357">
    <property type="entry name" value="ALPHA-AMYLASE FAMILY MEMBER"/>
    <property type="match status" value="1"/>
</dbReference>
<reference evidence="5 6" key="1">
    <citation type="submission" date="2012-06" db="EMBL/GenBank/DDBJ databases">
        <title>Draft Genome Sequence of Lactobacillus pasteurii CRBIP 24.76T.</title>
        <authorList>
            <person name="Cousin S."/>
            <person name="Bouchier C."/>
            <person name="Loux V."/>
            <person name="Ma L."/>
            <person name="Creno S."/>
            <person name="Bizet C."/>
            <person name="Clermont D."/>
        </authorList>
    </citation>
    <scope>NUCLEOTIDE SEQUENCE [LARGE SCALE GENOMIC DNA]</scope>
    <source>
        <strain evidence="6">CRBIP 24.76T</strain>
    </source>
</reference>
<dbReference type="SMART" id="SM00642">
    <property type="entry name" value="Aamy"/>
    <property type="match status" value="1"/>
</dbReference>
<name>I7LCX6_9LACO</name>
<dbReference type="Pfam" id="PF00128">
    <property type="entry name" value="Alpha-amylase"/>
    <property type="match status" value="1"/>
</dbReference>
<dbReference type="PATRIC" id="fig|1423790.3.peg.1324"/>
<evidence type="ECO:0000256" key="2">
    <source>
        <dbReference type="ARBA" id="ARBA00022801"/>
    </source>
</evidence>
<keyword evidence="3 5" id="KW-0326">Glycosidase</keyword>
<dbReference type="EC" id="3.2.1.10" evidence="5"/>
<dbReference type="eggNOG" id="COG0366">
    <property type="taxonomic scope" value="Bacteria"/>
</dbReference>
<proteinExistence type="inferred from homology"/>
<dbReference type="InterPro" id="IPR006047">
    <property type="entry name" value="GH13_cat_dom"/>
</dbReference>
<feature type="domain" description="Glycosyl hydrolase family 13 catalytic" evidence="4">
    <location>
        <begin position="12"/>
        <end position="421"/>
    </location>
</feature>
<dbReference type="GO" id="GO:0004574">
    <property type="term" value="F:oligo-1,6-glucosidase activity"/>
    <property type="evidence" value="ECO:0007669"/>
    <property type="project" value="UniProtKB-EC"/>
</dbReference>
<dbReference type="Gene3D" id="2.60.40.1180">
    <property type="entry name" value="Golgi alpha-mannosidase II"/>
    <property type="match status" value="1"/>
</dbReference>
<dbReference type="InterPro" id="IPR017853">
    <property type="entry name" value="GH"/>
</dbReference>
<comment type="caution">
    <text evidence="5">The sequence shown here is derived from an EMBL/GenBank/DDBJ whole genome shotgun (WGS) entry which is preliminary data.</text>
</comment>
<dbReference type="Proteomes" id="UP000009311">
    <property type="component" value="Unassembled WGS sequence"/>
</dbReference>
<dbReference type="CDD" id="cd11333">
    <property type="entry name" value="AmyAc_SI_OligoGlu_DGase"/>
    <property type="match status" value="1"/>
</dbReference>
<evidence type="ECO:0000256" key="3">
    <source>
        <dbReference type="ARBA" id="ARBA00023295"/>
    </source>
</evidence>
<gene>
    <name evidence="5" type="ORF">BN53_09200</name>
</gene>
<dbReference type="OrthoDB" id="9805159at2"/>
<evidence type="ECO:0000313" key="5">
    <source>
        <dbReference type="EMBL" id="CCI84378.1"/>
    </source>
</evidence>